<comment type="caution">
    <text evidence="4">The sequence shown here is derived from an EMBL/GenBank/DDBJ whole genome shotgun (WGS) entry which is preliminary data.</text>
</comment>
<keyword evidence="5" id="KW-1185">Reference proteome</keyword>
<dbReference type="PANTHER" id="PTHR11487:SF0">
    <property type="entry name" value="S-ACYL FATTY ACID SYNTHASE THIOESTERASE, MEDIUM CHAIN"/>
    <property type="match status" value="1"/>
</dbReference>
<dbReference type="RefSeq" id="WP_203843064.1">
    <property type="nucleotide sequence ID" value="NZ_BAAATV010000031.1"/>
</dbReference>
<reference evidence="4 5" key="1">
    <citation type="submission" date="2021-01" db="EMBL/GenBank/DDBJ databases">
        <title>Whole genome shotgun sequence of Actinoplanes humidus NBRC 14915.</title>
        <authorList>
            <person name="Komaki H."/>
            <person name="Tamura T."/>
        </authorList>
    </citation>
    <scope>NUCLEOTIDE SEQUENCE [LARGE SCALE GENOMIC DNA]</scope>
    <source>
        <strain evidence="4 5">NBRC 14915</strain>
    </source>
</reference>
<evidence type="ECO:0000259" key="3">
    <source>
        <dbReference type="SMART" id="SM00824"/>
    </source>
</evidence>
<organism evidence="4 5">
    <name type="scientific">Winogradskya humida</name>
    <dbReference type="NCBI Taxonomy" id="113566"/>
    <lineage>
        <taxon>Bacteria</taxon>
        <taxon>Bacillati</taxon>
        <taxon>Actinomycetota</taxon>
        <taxon>Actinomycetes</taxon>
        <taxon>Micromonosporales</taxon>
        <taxon>Micromonosporaceae</taxon>
        <taxon>Winogradskya</taxon>
    </lineage>
</organism>
<comment type="similarity">
    <text evidence="1">Belongs to the thioesterase family.</text>
</comment>
<dbReference type="SMART" id="SM00824">
    <property type="entry name" value="PKS_TE"/>
    <property type="match status" value="1"/>
</dbReference>
<evidence type="ECO:0000313" key="5">
    <source>
        <dbReference type="Proteomes" id="UP000603200"/>
    </source>
</evidence>
<sequence length="250" mass="27365">MTLADDATTEWIRRYHPATGSTVRLVLFPHAGGGASFFHPVSARFSPGADVVSLQYPGRQDRHREPLVPTIDQLADRVSEQLRQLSPKPSVFFGHSMGAVLAFEVTRRLEITGGGPEVLMASGRRGPATLRAESVHTRDDAGIIRELKLLNGTDLRLLDDEMLAVAMPAIRNDYRAIETYVPRPGATVSCPIVALTGESDPKTTVDEARAWEKHTTGGFRMEVFPGGHFFLASQSAAVNHQIERELKTLA</sequence>
<dbReference type="Proteomes" id="UP000603200">
    <property type="component" value="Unassembled WGS sequence"/>
</dbReference>
<gene>
    <name evidence="4" type="ORF">Ahu01nite_092520</name>
</gene>
<proteinExistence type="inferred from homology"/>
<dbReference type="PANTHER" id="PTHR11487">
    <property type="entry name" value="THIOESTERASE"/>
    <property type="match status" value="1"/>
</dbReference>
<evidence type="ECO:0000313" key="4">
    <source>
        <dbReference type="EMBL" id="GIE26150.1"/>
    </source>
</evidence>
<feature type="domain" description="Thioesterase TesA-like" evidence="3">
    <location>
        <begin position="29"/>
        <end position="246"/>
    </location>
</feature>
<accession>A0ABQ4A5N5</accession>
<protein>
    <submittedName>
        <fullName evidence="4">Thioesterase</fullName>
    </submittedName>
</protein>
<name>A0ABQ4A5N5_9ACTN</name>
<dbReference type="SUPFAM" id="SSF53474">
    <property type="entry name" value="alpha/beta-Hydrolases"/>
    <property type="match status" value="1"/>
</dbReference>
<dbReference type="InterPro" id="IPR020802">
    <property type="entry name" value="TesA-like"/>
</dbReference>
<dbReference type="InterPro" id="IPR012223">
    <property type="entry name" value="TEII"/>
</dbReference>
<keyword evidence="2" id="KW-0378">Hydrolase</keyword>
<dbReference type="InterPro" id="IPR029058">
    <property type="entry name" value="AB_hydrolase_fold"/>
</dbReference>
<dbReference type="InterPro" id="IPR001031">
    <property type="entry name" value="Thioesterase"/>
</dbReference>
<dbReference type="Gene3D" id="3.40.50.1820">
    <property type="entry name" value="alpha/beta hydrolase"/>
    <property type="match status" value="1"/>
</dbReference>
<evidence type="ECO:0000256" key="1">
    <source>
        <dbReference type="ARBA" id="ARBA00007169"/>
    </source>
</evidence>
<evidence type="ECO:0000256" key="2">
    <source>
        <dbReference type="ARBA" id="ARBA00022801"/>
    </source>
</evidence>
<dbReference type="Pfam" id="PF00975">
    <property type="entry name" value="Thioesterase"/>
    <property type="match status" value="1"/>
</dbReference>
<dbReference type="EMBL" id="BOMN01000137">
    <property type="protein sequence ID" value="GIE26150.1"/>
    <property type="molecule type" value="Genomic_DNA"/>
</dbReference>